<dbReference type="GO" id="GO:0004519">
    <property type="term" value="F:endonuclease activity"/>
    <property type="evidence" value="ECO:0007669"/>
    <property type="project" value="UniProtKB-KW"/>
</dbReference>
<dbReference type="AlphaFoldDB" id="A0A2J6X6J0"/>
<organism evidence="1 2">
    <name type="scientific">Chloroflexus aggregans</name>
    <dbReference type="NCBI Taxonomy" id="152260"/>
    <lineage>
        <taxon>Bacteria</taxon>
        <taxon>Bacillati</taxon>
        <taxon>Chloroflexota</taxon>
        <taxon>Chloroflexia</taxon>
        <taxon>Chloroflexales</taxon>
        <taxon>Chloroflexineae</taxon>
        <taxon>Chloroflexaceae</taxon>
        <taxon>Chloroflexus</taxon>
    </lineage>
</organism>
<gene>
    <name evidence="1" type="ORF">C0184_06840</name>
</gene>
<proteinExistence type="predicted"/>
<protein>
    <submittedName>
        <fullName evidence="1">Type I restriction endonuclease subunit M</fullName>
    </submittedName>
</protein>
<comment type="caution">
    <text evidence="1">The sequence shown here is derived from an EMBL/GenBank/DDBJ whole genome shotgun (WGS) entry which is preliminary data.</text>
</comment>
<reference evidence="1 2" key="1">
    <citation type="submission" date="2018-01" db="EMBL/GenBank/DDBJ databases">
        <title>Metagenomic assembled genomes from two thermal pools in the Uzon Caldera, Kamchatka, Russia.</title>
        <authorList>
            <person name="Wilkins L."/>
            <person name="Ettinger C."/>
        </authorList>
    </citation>
    <scope>NUCLEOTIDE SEQUENCE [LARGE SCALE GENOMIC DNA]</scope>
    <source>
        <strain evidence="1">ZAV-02</strain>
    </source>
</reference>
<evidence type="ECO:0000313" key="1">
    <source>
        <dbReference type="EMBL" id="PMP82446.1"/>
    </source>
</evidence>
<dbReference type="Pfam" id="PF14236">
    <property type="entry name" value="DruA"/>
    <property type="match status" value="1"/>
</dbReference>
<keyword evidence="1" id="KW-0540">Nuclease</keyword>
<name>A0A2J6X6J0_9CHLR</name>
<evidence type="ECO:0000313" key="2">
    <source>
        <dbReference type="Proteomes" id="UP000243376"/>
    </source>
</evidence>
<dbReference type="InterPro" id="IPR025639">
    <property type="entry name" value="DruA"/>
</dbReference>
<dbReference type="EMBL" id="PNIQ01000448">
    <property type="protein sequence ID" value="PMP82446.1"/>
    <property type="molecule type" value="Genomic_DNA"/>
</dbReference>
<keyword evidence="1" id="KW-0378">Hydrolase</keyword>
<sequence>MNANELKRLVIQRLQACGFELSHTGVLSLQATEKEAIRLLHQPATNVERAAHQAWLHRHLDRYLPYFADGEEVDPMHIQPELVEVRTKDHANLFRIARLLWSIPLSKGYGRRLRFLVFDHTNQKLIGILALQSPPLSFPSRDRLFRYPPDKKTELVNQTMDIQTLGAVPPYDRLLGGKLIAYAAAANEIRAAYRRKYEQRATEMEQRILPPHLVALTTTSAFGRSSIYNRLRYHHLSIAESIGFTEGYGSFHLIELYPLFRTFLEQQGISTRGGFGVGPRRTWQTIVRALERLGLSASLLQHGVKREGFLFRLIDNLEDYLEGRTSEPQYRDLPFATLAAWWRSRWLLPRAERVQWQSWCKEDLRHRILLAPSEVVYERGT</sequence>
<keyword evidence="1" id="KW-0255">Endonuclease</keyword>
<accession>A0A2J6X6J0</accession>
<dbReference type="Proteomes" id="UP000243376">
    <property type="component" value="Unassembled WGS sequence"/>
</dbReference>